<dbReference type="InterPro" id="IPR036526">
    <property type="entry name" value="C-N_Hydrolase_sf"/>
</dbReference>
<evidence type="ECO:0000259" key="2">
    <source>
        <dbReference type="PROSITE" id="PS50263"/>
    </source>
</evidence>
<feature type="domain" description="CN hydrolase" evidence="2">
    <location>
        <begin position="1"/>
        <end position="239"/>
    </location>
</feature>
<dbReference type="Pfam" id="PF00795">
    <property type="entry name" value="CN_hydrolase"/>
    <property type="match status" value="1"/>
</dbReference>
<dbReference type="PANTHER" id="PTHR23088">
    <property type="entry name" value="NITRILASE-RELATED"/>
    <property type="match status" value="1"/>
</dbReference>
<dbReference type="AlphaFoldDB" id="A0A2Z4IU52"/>
<dbReference type="SUPFAM" id="SSF56317">
    <property type="entry name" value="Carbon-nitrogen hydrolase"/>
    <property type="match status" value="1"/>
</dbReference>
<dbReference type="InterPro" id="IPR003010">
    <property type="entry name" value="C-N_Hydrolase"/>
</dbReference>
<evidence type="ECO:0000256" key="1">
    <source>
        <dbReference type="ARBA" id="ARBA00010613"/>
    </source>
</evidence>
<dbReference type="InterPro" id="IPR001110">
    <property type="entry name" value="UPF0012_CS"/>
</dbReference>
<dbReference type="PROSITE" id="PS50263">
    <property type="entry name" value="CN_HYDROLASE"/>
    <property type="match status" value="1"/>
</dbReference>
<evidence type="ECO:0000313" key="4">
    <source>
        <dbReference type="Proteomes" id="UP000249616"/>
    </source>
</evidence>
<dbReference type="Proteomes" id="UP000249616">
    <property type="component" value="Chromosome"/>
</dbReference>
<dbReference type="Gene3D" id="3.60.110.10">
    <property type="entry name" value="Carbon-nitrogen hydrolase"/>
    <property type="match status" value="1"/>
</dbReference>
<dbReference type="KEGG" id="scad:DN051_04990"/>
<keyword evidence="3" id="KW-0378">Hydrolase</keyword>
<dbReference type="GO" id="GO:0016787">
    <property type="term" value="F:hydrolase activity"/>
    <property type="evidence" value="ECO:0007669"/>
    <property type="project" value="UniProtKB-KW"/>
</dbReference>
<organism evidence="3 4">
    <name type="scientific">Streptomyces cadmiisoli</name>
    <dbReference type="NCBI Taxonomy" id="2184053"/>
    <lineage>
        <taxon>Bacteria</taxon>
        <taxon>Bacillati</taxon>
        <taxon>Actinomycetota</taxon>
        <taxon>Actinomycetes</taxon>
        <taxon>Kitasatosporales</taxon>
        <taxon>Streptomycetaceae</taxon>
        <taxon>Streptomyces</taxon>
        <taxon>Streptomyces aurantiacus group</taxon>
    </lineage>
</organism>
<comment type="similarity">
    <text evidence="1">Belongs to the carbon-nitrogen hydrolase superfamily. NIT1/NIT2 family.</text>
</comment>
<dbReference type="EMBL" id="CP030073">
    <property type="protein sequence ID" value="AWW36076.1"/>
    <property type="molecule type" value="Genomic_DNA"/>
</dbReference>
<name>A0A2Z4IU52_9ACTN</name>
<reference evidence="3 4" key="1">
    <citation type="journal article" date="2019" name="Int. J. Syst. Evol. Microbiol.">
        <title>Streptomyces cadmiisoli sp. nov., a novel actinomycete isolated from cadmium-contaminated soil.</title>
        <authorList>
            <person name="Li K."/>
            <person name="Tang X."/>
            <person name="Zhao J."/>
            <person name="Guo Y."/>
            <person name="Tang Y."/>
            <person name="Gao J."/>
        </authorList>
    </citation>
    <scope>NUCLEOTIDE SEQUENCE [LARGE SCALE GENOMIC DNA]</scope>
    <source>
        <strain evidence="3 4">ZFG47</strain>
    </source>
</reference>
<protein>
    <submittedName>
        <fullName evidence="3">Carbon-nitrogen family hydrolase</fullName>
    </submittedName>
</protein>
<evidence type="ECO:0000313" key="3">
    <source>
        <dbReference type="EMBL" id="AWW36076.1"/>
    </source>
</evidence>
<dbReference type="PROSITE" id="PS01227">
    <property type="entry name" value="UPF0012"/>
    <property type="match status" value="1"/>
</dbReference>
<proteinExistence type="inferred from homology"/>
<dbReference type="RefSeq" id="WP_112438080.1">
    <property type="nucleotide sequence ID" value="NZ_CP030073.1"/>
</dbReference>
<sequence length="265" mass="28506">MRASLLQLSVDSSETAEDRRLRAAAKVRDRAGDDLVVLPELWTAGAWAYDDWEREAEPLDGPTAAAMSDAARAAGVWLHAGSIVERDAGGTLYNTALLFDRDGSLRGHYRKIHRYGFDTGEAVAMGGGNDVVTVATEFGGLGLAICYDIRFPELFRGLLDVGAELIVLPAAWPAKRLAHLQLLVRARAVEEQVFLLACDATGTHGGMQQAGHSMIVDPWGTVVADAGDGERTVTADVDMAEVTRIRTELPVLRDRVLGIPAPVPH</sequence>
<accession>A0A2Z4IU52</accession>
<keyword evidence="4" id="KW-1185">Reference proteome</keyword>
<dbReference type="PANTHER" id="PTHR23088:SF27">
    <property type="entry name" value="DEAMINATED GLUTATHIONE AMIDASE"/>
    <property type="match status" value="1"/>
</dbReference>
<gene>
    <name evidence="3" type="ORF">DN051_04990</name>
</gene>